<dbReference type="GO" id="GO:0051075">
    <property type="term" value="F:S-adenosylmethionine:tRNA ribosyltransferase-isomerase activity"/>
    <property type="evidence" value="ECO:0007669"/>
    <property type="project" value="UniProtKB-EC"/>
</dbReference>
<keyword evidence="2 5" id="KW-0808">Transferase</keyword>
<dbReference type="GO" id="GO:0008616">
    <property type="term" value="P:tRNA queuosine(34) biosynthetic process"/>
    <property type="evidence" value="ECO:0007669"/>
    <property type="project" value="UniProtKB-UniRule"/>
</dbReference>
<dbReference type="NCBIfam" id="TIGR00113">
    <property type="entry name" value="queA"/>
    <property type="match status" value="1"/>
</dbReference>
<dbReference type="GO" id="GO:0005737">
    <property type="term" value="C:cytoplasm"/>
    <property type="evidence" value="ECO:0007669"/>
    <property type="project" value="UniProtKB-SubCell"/>
</dbReference>
<keyword evidence="1 5" id="KW-0963">Cytoplasm</keyword>
<comment type="catalytic activity">
    <reaction evidence="5">
        <text>7-aminomethyl-7-carbaguanosine(34) in tRNA + S-adenosyl-L-methionine = epoxyqueuosine(34) in tRNA + adenine + L-methionine + 2 H(+)</text>
        <dbReference type="Rhea" id="RHEA:32155"/>
        <dbReference type="Rhea" id="RHEA-COMP:10342"/>
        <dbReference type="Rhea" id="RHEA-COMP:18582"/>
        <dbReference type="ChEBI" id="CHEBI:15378"/>
        <dbReference type="ChEBI" id="CHEBI:16708"/>
        <dbReference type="ChEBI" id="CHEBI:57844"/>
        <dbReference type="ChEBI" id="CHEBI:59789"/>
        <dbReference type="ChEBI" id="CHEBI:82833"/>
        <dbReference type="ChEBI" id="CHEBI:194443"/>
        <dbReference type="EC" id="2.4.99.17"/>
    </reaction>
</comment>
<comment type="subunit">
    <text evidence="5">Monomer.</text>
</comment>
<organism evidence="7 8">
    <name type="scientific">Candidatus Thermofonsia Clade 1 bacterium</name>
    <dbReference type="NCBI Taxonomy" id="2364210"/>
    <lineage>
        <taxon>Bacteria</taxon>
        <taxon>Bacillati</taxon>
        <taxon>Chloroflexota</taxon>
        <taxon>Candidatus Thermofontia</taxon>
        <taxon>Candidatus Thermofonsia Clade 1</taxon>
    </lineage>
</organism>
<proteinExistence type="inferred from homology"/>
<evidence type="ECO:0000256" key="3">
    <source>
        <dbReference type="ARBA" id="ARBA00022691"/>
    </source>
</evidence>
<dbReference type="EMBL" id="PGTM01000111">
    <property type="protein sequence ID" value="PJF35786.1"/>
    <property type="molecule type" value="Genomic_DNA"/>
</dbReference>
<comment type="pathway">
    <text evidence="5">tRNA modification; tRNA-queuosine biosynthesis.</text>
</comment>
<keyword evidence="4 5" id="KW-0671">Queuosine biosynthesis</keyword>
<comment type="caution">
    <text evidence="7">The sequence shown here is derived from an EMBL/GenBank/DDBJ whole genome shotgun (WGS) entry which is preliminary data.</text>
</comment>
<dbReference type="InterPro" id="IPR036100">
    <property type="entry name" value="QueA_sf"/>
</dbReference>
<keyword evidence="3 5" id="KW-0949">S-adenosyl-L-methionine</keyword>
<dbReference type="SUPFAM" id="SSF111337">
    <property type="entry name" value="QueA-like"/>
    <property type="match status" value="1"/>
</dbReference>
<keyword evidence="7" id="KW-0413">Isomerase</keyword>
<sequence length="365" mass="40742">MSLPPFRPEDFDYSLPPERIAQTAVEPRDAARLLVVHRQNGRIEHRNFRDLPEYLTPKDALVLNQTRVIPARLQARKVPSGGAVEILLAQKLADERWLALLGGKRLKVGTQLQLEGAPELMAEICEAREGAQRVIQFNAPIEPYLDRIGELPLPPYIHQKLSDPERYQTVYARVEGSAAAPTAGLHFTPELLLRIRAMGVSIVYCTLHVGLGTFLPLREEQIAARRLHAEYAELSAEAAEQLNEVKLRGGRIFAVGTTTVRTLETAALYALGTPPEQLHLAGYQPAESCPWRPLSAFSAQTELFIMPTFKFRAVDALITNFHLPKSSLLMLVSAFSSRELILQAYQVAIQEGYRFYSLGDAMLIL</sequence>
<evidence type="ECO:0000256" key="1">
    <source>
        <dbReference type="ARBA" id="ARBA00022490"/>
    </source>
</evidence>
<name>A0A2M8PE03_9CHLR</name>
<evidence type="ECO:0000256" key="6">
    <source>
        <dbReference type="SAM" id="Coils"/>
    </source>
</evidence>
<evidence type="ECO:0000256" key="5">
    <source>
        <dbReference type="HAMAP-Rule" id="MF_00113"/>
    </source>
</evidence>
<dbReference type="AlphaFoldDB" id="A0A2M8PE03"/>
<evidence type="ECO:0000313" key="8">
    <source>
        <dbReference type="Proteomes" id="UP000229681"/>
    </source>
</evidence>
<evidence type="ECO:0000256" key="2">
    <source>
        <dbReference type="ARBA" id="ARBA00022679"/>
    </source>
</evidence>
<feature type="coiled-coil region" evidence="6">
    <location>
        <begin position="217"/>
        <end position="244"/>
    </location>
</feature>
<dbReference type="EC" id="2.4.99.17" evidence="5"/>
<dbReference type="InterPro" id="IPR042119">
    <property type="entry name" value="QueA_dom2"/>
</dbReference>
<gene>
    <name evidence="5" type="primary">queA</name>
    <name evidence="7" type="ORF">CUN49_08805</name>
</gene>
<comment type="similarity">
    <text evidence="5">Belongs to the QueA family.</text>
</comment>
<dbReference type="Proteomes" id="UP000229681">
    <property type="component" value="Unassembled WGS sequence"/>
</dbReference>
<dbReference type="PANTHER" id="PTHR30307">
    <property type="entry name" value="S-ADENOSYLMETHIONINE:TRNA RIBOSYLTRANSFERASE-ISOMERASE"/>
    <property type="match status" value="1"/>
</dbReference>
<comment type="function">
    <text evidence="5">Transfers and isomerizes the ribose moiety from AdoMet to the 7-aminomethyl group of 7-deazaguanine (preQ1-tRNA) to give epoxyqueuosine (oQ-tRNA).</text>
</comment>
<dbReference type="PANTHER" id="PTHR30307:SF0">
    <property type="entry name" value="S-ADENOSYLMETHIONINE:TRNA RIBOSYLTRANSFERASE-ISOMERASE"/>
    <property type="match status" value="1"/>
</dbReference>
<reference evidence="7 8" key="1">
    <citation type="submission" date="2017-11" db="EMBL/GenBank/DDBJ databases">
        <title>Evolution of Phototrophy in the Chloroflexi Phylum Driven by Horizontal Gene Transfer.</title>
        <authorList>
            <person name="Ward L.M."/>
            <person name="Hemp J."/>
            <person name="Shih P.M."/>
            <person name="Mcglynn S.E."/>
            <person name="Fischer W."/>
        </authorList>
    </citation>
    <scope>NUCLEOTIDE SEQUENCE [LARGE SCALE GENOMIC DNA]</scope>
    <source>
        <strain evidence="7">JP3_13</strain>
    </source>
</reference>
<dbReference type="NCBIfam" id="NF001140">
    <property type="entry name" value="PRK00147.1"/>
    <property type="match status" value="1"/>
</dbReference>
<protein>
    <recommendedName>
        <fullName evidence="5">S-adenosylmethionine:tRNA ribosyltransferase-isomerase</fullName>
        <ecNumber evidence="5">2.4.99.17</ecNumber>
    </recommendedName>
    <alternativeName>
        <fullName evidence="5">Queuosine biosynthesis protein QueA</fullName>
    </alternativeName>
</protein>
<dbReference type="InterPro" id="IPR003699">
    <property type="entry name" value="QueA"/>
</dbReference>
<accession>A0A2M8PE03</accession>
<dbReference type="HAMAP" id="MF_00113">
    <property type="entry name" value="QueA"/>
    <property type="match status" value="1"/>
</dbReference>
<keyword evidence="6" id="KW-0175">Coiled coil</keyword>
<evidence type="ECO:0000313" key="7">
    <source>
        <dbReference type="EMBL" id="PJF35786.1"/>
    </source>
</evidence>
<dbReference type="Gene3D" id="3.40.1780.10">
    <property type="entry name" value="QueA-like"/>
    <property type="match status" value="1"/>
</dbReference>
<comment type="subcellular location">
    <subcellularLocation>
        <location evidence="5">Cytoplasm</location>
    </subcellularLocation>
</comment>
<dbReference type="Gene3D" id="2.40.10.240">
    <property type="entry name" value="QueA-like"/>
    <property type="match status" value="1"/>
</dbReference>
<dbReference type="UniPathway" id="UPA00392"/>
<evidence type="ECO:0000256" key="4">
    <source>
        <dbReference type="ARBA" id="ARBA00022785"/>
    </source>
</evidence>
<dbReference type="InterPro" id="IPR042118">
    <property type="entry name" value="QueA_dom1"/>
</dbReference>
<dbReference type="Pfam" id="PF02547">
    <property type="entry name" value="Queuosine_synth"/>
    <property type="match status" value="1"/>
</dbReference>